<dbReference type="RefSeq" id="WP_137483576.1">
    <property type="nucleotide sequence ID" value="NZ_SZZP01000038.1"/>
</dbReference>
<protein>
    <submittedName>
        <fullName evidence="2">Uncharacterized protein</fullName>
    </submittedName>
</protein>
<sequence>MPSEIITKPEFGRRINVTRQRVYQLVREGLPVRRDGKIDFAKAKRWVDRHLDQHRREARKPGGATAPTTSENRSAKLEWEARLRELDFRKRSGELVDRAETERTIFERANAERDRWIGWVPRAVAEIAAEAEVDPTKLHSLVDRLVRDQLTELASMPLTVLRP</sequence>
<dbReference type="EMBL" id="SZZP01000038">
    <property type="protein sequence ID" value="TKV73290.1"/>
    <property type="molecule type" value="Genomic_DNA"/>
</dbReference>
<evidence type="ECO:0000313" key="3">
    <source>
        <dbReference type="Proteomes" id="UP000305095"/>
    </source>
</evidence>
<organism evidence="2 3">
    <name type="scientific">Bradyrhizobium elkanii</name>
    <dbReference type="NCBI Taxonomy" id="29448"/>
    <lineage>
        <taxon>Bacteria</taxon>
        <taxon>Pseudomonadati</taxon>
        <taxon>Pseudomonadota</taxon>
        <taxon>Alphaproteobacteria</taxon>
        <taxon>Hyphomicrobiales</taxon>
        <taxon>Nitrobacteraceae</taxon>
        <taxon>Bradyrhizobium</taxon>
    </lineage>
</organism>
<comment type="caution">
    <text evidence="2">The sequence shown here is derived from an EMBL/GenBank/DDBJ whole genome shotgun (WGS) entry which is preliminary data.</text>
</comment>
<gene>
    <name evidence="2" type="ORF">FDV58_37690</name>
</gene>
<feature type="region of interest" description="Disordered" evidence="1">
    <location>
        <begin position="51"/>
        <end position="74"/>
    </location>
</feature>
<dbReference type="AlphaFoldDB" id="A0A4U6RHB2"/>
<accession>A0A4U6RHB2</accession>
<evidence type="ECO:0000256" key="1">
    <source>
        <dbReference type="SAM" id="MobiDB-lite"/>
    </source>
</evidence>
<reference evidence="2 3" key="1">
    <citation type="submission" date="2019-05" db="EMBL/GenBank/DDBJ databases">
        <title>Draft Genome of Bradyrhizobium elkanii strain SEMIA 938, Used in Commercial Inoculants for Lupinus spp. in Brazil.</title>
        <authorList>
            <person name="Hungria M."/>
            <person name="Delamuta J.R.M."/>
            <person name="Ribeiro R.A."/>
            <person name="Nogueira M.A."/>
        </authorList>
    </citation>
    <scope>NUCLEOTIDE SEQUENCE [LARGE SCALE GENOMIC DNA]</scope>
    <source>
        <strain evidence="2 3">Semia 938</strain>
    </source>
</reference>
<evidence type="ECO:0000313" key="2">
    <source>
        <dbReference type="EMBL" id="TKV73290.1"/>
    </source>
</evidence>
<dbReference type="Proteomes" id="UP000305095">
    <property type="component" value="Unassembled WGS sequence"/>
</dbReference>
<proteinExistence type="predicted"/>
<name>A0A4U6RHB2_BRAEL</name>